<evidence type="ECO:0000313" key="3">
    <source>
        <dbReference type="Proteomes" id="UP000196138"/>
    </source>
</evidence>
<dbReference type="AlphaFoldDB" id="A0A1Y0EQ56"/>
<feature type="compositionally biased region" description="Basic and acidic residues" evidence="1">
    <location>
        <begin position="364"/>
        <end position="377"/>
    </location>
</feature>
<feature type="region of interest" description="Disordered" evidence="1">
    <location>
        <begin position="254"/>
        <end position="383"/>
    </location>
</feature>
<accession>A0A1Y0EQ56</accession>
<protein>
    <recommendedName>
        <fullName evidence="4">DUF4272 domain-containing protein</fullName>
    </recommendedName>
</protein>
<reference evidence="2 3" key="1">
    <citation type="submission" date="2017-05" db="EMBL/GenBank/DDBJ databases">
        <authorList>
            <person name="Song R."/>
            <person name="Chenine A.L."/>
            <person name="Ruprecht R.M."/>
        </authorList>
    </citation>
    <scope>NUCLEOTIDE SEQUENCE [LARGE SCALE GENOMIC DNA]</scope>
    <source>
        <strain evidence="2 3">DSM 26136</strain>
    </source>
</reference>
<organism evidence="2 3">
    <name type="scientific">Comamonas serinivorans</name>
    <dbReference type="NCBI Taxonomy" id="1082851"/>
    <lineage>
        <taxon>Bacteria</taxon>
        <taxon>Pseudomonadati</taxon>
        <taxon>Pseudomonadota</taxon>
        <taxon>Betaproteobacteria</taxon>
        <taxon>Burkholderiales</taxon>
        <taxon>Comamonadaceae</taxon>
        <taxon>Comamonas</taxon>
    </lineage>
</organism>
<dbReference type="InterPro" id="IPR025368">
    <property type="entry name" value="DUF4272"/>
</dbReference>
<keyword evidence="3" id="KW-1185">Reference proteome</keyword>
<gene>
    <name evidence="2" type="ORF">CCO03_14880</name>
</gene>
<name>A0A1Y0EQ56_9BURK</name>
<dbReference type="KEGG" id="cser:CCO03_14880"/>
<evidence type="ECO:0000313" key="2">
    <source>
        <dbReference type="EMBL" id="ARU05797.1"/>
    </source>
</evidence>
<proteinExistence type="predicted"/>
<sequence length="809" mass="85651">MSATEWGAWLMVQSGGLMGRLRRGTWTLGSPNLADTRAHSRPAAHGGKPGILGCIPWRTTVDPGRPCAARARTIAMLARFASGLASGPTNRHTMWKRLRLWLSPSPPAPDDAAPHIEPGLDAPSATDQAAPEAGPHHPDLLELGDAYASALPGGPQTARADTEPVLSHQADADPADLPVPRQVPLDLAPGPADLALDPPLNPPADGATDTPPRPATPRLLPVADASLDKLALDPVLDPTLDPPLDAVPPLAAEPAHASVAEPTLTSAAEPTRAPIAEPVRASAVARQPMREVEPTLEPVLNLAPDPRREPAHDTDAPAVDAPAPAAPPTPTSPTVAATASDRGEPAWSEAWPDDVPAHGLPAHPAERREPGLHHGDAEVTPWPESRLDPYLPSQLPLDALDTTGEPVLTDEAAAPARQAPTPAPTFASAPAAVTAAPVITPLTAPAAPAIAPVPAPPALARAPEDQPVLVHVFATLREGVSPPFASLTLEHLDTRHPEMAEHLTGLMRYVQGRNPADMTPRRHALWRHLQRVQHVWRLTLMPAQLEALGQWAGAVNGVVALPDGSVRDPKGYVLLAAPGGSDDALARLPHPADAWQRKRASEALMRARGWRVSASLPPVAGAGEVSLRTVPDVVGRALALVLVAARAESLAAGGGDALTPDRLRQRLPAALAHLSPNERQFLDTAAPTQAQVVAMGWRYEALHGLLWALGLLDDLPWPQDVCNVAQCVALLLDANLDRLAHDASLRPASDILDQLDLHMRLHWLLRDSELQGQTAPQALRRGVVMERHQVLNWLIAFEQADWDKVGTPT</sequence>
<feature type="compositionally biased region" description="Low complexity" evidence="1">
    <location>
        <begin position="184"/>
        <end position="219"/>
    </location>
</feature>
<evidence type="ECO:0000256" key="1">
    <source>
        <dbReference type="SAM" id="MobiDB-lite"/>
    </source>
</evidence>
<feature type="compositionally biased region" description="Basic and acidic residues" evidence="1">
    <location>
        <begin position="305"/>
        <end position="315"/>
    </location>
</feature>
<dbReference type="EMBL" id="CP021455">
    <property type="protein sequence ID" value="ARU05797.1"/>
    <property type="molecule type" value="Genomic_DNA"/>
</dbReference>
<evidence type="ECO:0008006" key="4">
    <source>
        <dbReference type="Google" id="ProtNLM"/>
    </source>
</evidence>
<dbReference type="Proteomes" id="UP000196138">
    <property type="component" value="Chromosome"/>
</dbReference>
<dbReference type="Pfam" id="PF14094">
    <property type="entry name" value="DUF4272"/>
    <property type="match status" value="1"/>
</dbReference>
<feature type="region of interest" description="Disordered" evidence="1">
    <location>
        <begin position="106"/>
        <end position="219"/>
    </location>
</feature>